<sequence>MKCSEELESHRLARRYGPLRAIRYEWLQSAAFRRALSVIRPCKIRRSKLTSGVLWKETMSPCLRASYSPYSTSLAERYMLKSRSFHSCCPRPLTGYEHLIVTLCGHERTVAGYRS</sequence>
<organism evidence="1 2">
    <name type="scientific">Phanerochaete sordida</name>
    <dbReference type="NCBI Taxonomy" id="48140"/>
    <lineage>
        <taxon>Eukaryota</taxon>
        <taxon>Fungi</taxon>
        <taxon>Dikarya</taxon>
        <taxon>Basidiomycota</taxon>
        <taxon>Agaricomycotina</taxon>
        <taxon>Agaricomycetes</taxon>
        <taxon>Polyporales</taxon>
        <taxon>Phanerochaetaceae</taxon>
        <taxon>Phanerochaete</taxon>
    </lineage>
</organism>
<proteinExistence type="predicted"/>
<name>A0A9P3LNY5_9APHY</name>
<dbReference type="AlphaFoldDB" id="A0A9P3LNY5"/>
<evidence type="ECO:0000313" key="1">
    <source>
        <dbReference type="EMBL" id="GJF00720.1"/>
    </source>
</evidence>
<evidence type="ECO:0000313" key="2">
    <source>
        <dbReference type="Proteomes" id="UP000703269"/>
    </source>
</evidence>
<reference evidence="1 2" key="1">
    <citation type="submission" date="2021-08" db="EMBL/GenBank/DDBJ databases">
        <title>Draft Genome Sequence of Phanerochaete sordida strain YK-624.</title>
        <authorList>
            <person name="Mori T."/>
            <person name="Dohra H."/>
            <person name="Suzuki T."/>
            <person name="Kawagishi H."/>
            <person name="Hirai H."/>
        </authorList>
    </citation>
    <scope>NUCLEOTIDE SEQUENCE [LARGE SCALE GENOMIC DNA]</scope>
    <source>
        <strain evidence="1 2">YK-624</strain>
    </source>
</reference>
<gene>
    <name evidence="1" type="ORF">PsYK624_170180</name>
</gene>
<protein>
    <submittedName>
        <fullName evidence="1">Uncharacterized protein</fullName>
    </submittedName>
</protein>
<keyword evidence="2" id="KW-1185">Reference proteome</keyword>
<comment type="caution">
    <text evidence="1">The sequence shown here is derived from an EMBL/GenBank/DDBJ whole genome shotgun (WGS) entry which is preliminary data.</text>
</comment>
<accession>A0A9P3LNY5</accession>
<dbReference type="Proteomes" id="UP000703269">
    <property type="component" value="Unassembled WGS sequence"/>
</dbReference>
<dbReference type="EMBL" id="BPQB01000189">
    <property type="protein sequence ID" value="GJF00720.1"/>
    <property type="molecule type" value="Genomic_DNA"/>
</dbReference>